<proteinExistence type="inferred from homology"/>
<dbReference type="PROSITE" id="PS50931">
    <property type="entry name" value="HTH_LYSR"/>
    <property type="match status" value="1"/>
</dbReference>
<dbReference type="PANTHER" id="PTHR30537">
    <property type="entry name" value="HTH-TYPE TRANSCRIPTIONAL REGULATOR"/>
    <property type="match status" value="1"/>
</dbReference>
<comment type="similarity">
    <text evidence="1">Belongs to the LysR transcriptional regulatory family.</text>
</comment>
<dbReference type="GO" id="GO:0003700">
    <property type="term" value="F:DNA-binding transcription factor activity"/>
    <property type="evidence" value="ECO:0007669"/>
    <property type="project" value="InterPro"/>
</dbReference>
<dbReference type="InterPro" id="IPR000847">
    <property type="entry name" value="LysR_HTH_N"/>
</dbReference>
<protein>
    <submittedName>
        <fullName evidence="6">LysR family transcriptional regulator</fullName>
    </submittedName>
</protein>
<dbReference type="Pfam" id="PF00126">
    <property type="entry name" value="HTH_1"/>
    <property type="match status" value="1"/>
</dbReference>
<dbReference type="RefSeq" id="WP_041167326.1">
    <property type="nucleotide sequence ID" value="NZ_CP059052.1"/>
</dbReference>
<dbReference type="CDD" id="cd08475">
    <property type="entry name" value="PBP2_CrgA_like_6"/>
    <property type="match status" value="1"/>
</dbReference>
<evidence type="ECO:0000313" key="7">
    <source>
        <dbReference type="Proteomes" id="UP000510934"/>
    </source>
</evidence>
<accession>A0A7D5VVE5</accession>
<dbReference type="Pfam" id="PF03466">
    <property type="entry name" value="LysR_substrate"/>
    <property type="match status" value="1"/>
</dbReference>
<dbReference type="GO" id="GO:0043565">
    <property type="term" value="F:sequence-specific DNA binding"/>
    <property type="evidence" value="ECO:0007669"/>
    <property type="project" value="TreeGrafter"/>
</dbReference>
<dbReference type="PANTHER" id="PTHR30537:SF5">
    <property type="entry name" value="HTH-TYPE TRANSCRIPTIONAL ACTIVATOR TTDR-RELATED"/>
    <property type="match status" value="1"/>
</dbReference>
<dbReference type="AlphaFoldDB" id="A0A7D5VVE5"/>
<gene>
    <name evidence="6" type="ORF">H0H12_15310</name>
</gene>
<evidence type="ECO:0000256" key="2">
    <source>
        <dbReference type="ARBA" id="ARBA00023015"/>
    </source>
</evidence>
<dbReference type="InterPro" id="IPR036388">
    <property type="entry name" value="WH-like_DNA-bd_sf"/>
</dbReference>
<evidence type="ECO:0000256" key="4">
    <source>
        <dbReference type="ARBA" id="ARBA00023163"/>
    </source>
</evidence>
<keyword evidence="4" id="KW-0804">Transcription</keyword>
<dbReference type="PRINTS" id="PR00039">
    <property type="entry name" value="HTHLYSR"/>
</dbReference>
<dbReference type="Gene3D" id="3.40.190.290">
    <property type="match status" value="1"/>
</dbReference>
<dbReference type="Gene3D" id="1.10.10.10">
    <property type="entry name" value="Winged helix-like DNA-binding domain superfamily/Winged helix DNA-binding domain"/>
    <property type="match status" value="1"/>
</dbReference>
<sequence>MTDDTFSGINIFLVTARSATFTEAAERLGLSKSAVGKAIARLEERLGTSLFYRSTRKLSLSPDGEAYFAVWSSALEEIRSTESSFGSQLGVPAGRLRVDMPVAFGKQVVLPVLLSMSRRFPQLQLTLTFSDQLVDLTDEGIDLAIRFGSVDSVPGLVARRLTSHRWVTCAAPEYLTEFGCPKTLEDMAGHRAIVGYRRGGLLPWKMTNDGQPVKYSPPATYQFDDAEAMIAAAVAGLGICQMPICLMEQSIAKGALVPVLQDFEPEPVEVHALWSRSNHLRPKIRCLVDELLGLFAASPNPASLR</sequence>
<dbReference type="GO" id="GO:0006351">
    <property type="term" value="P:DNA-templated transcription"/>
    <property type="evidence" value="ECO:0007669"/>
    <property type="project" value="TreeGrafter"/>
</dbReference>
<dbReference type="EMBL" id="CP059052">
    <property type="protein sequence ID" value="QLJ11846.1"/>
    <property type="molecule type" value="Genomic_DNA"/>
</dbReference>
<dbReference type="SUPFAM" id="SSF53850">
    <property type="entry name" value="Periplasmic binding protein-like II"/>
    <property type="match status" value="1"/>
</dbReference>
<feature type="domain" description="HTH lysR-type" evidence="5">
    <location>
        <begin position="4"/>
        <end position="61"/>
    </location>
</feature>
<evidence type="ECO:0000313" key="6">
    <source>
        <dbReference type="EMBL" id="QLJ11846.1"/>
    </source>
</evidence>
<evidence type="ECO:0000256" key="1">
    <source>
        <dbReference type="ARBA" id="ARBA00009437"/>
    </source>
</evidence>
<dbReference type="FunFam" id="1.10.10.10:FF:000001">
    <property type="entry name" value="LysR family transcriptional regulator"/>
    <property type="match status" value="1"/>
</dbReference>
<organism evidence="6 7">
    <name type="scientific">Pseudomonas putida</name>
    <name type="common">Arthrobacter siderocapsulatus</name>
    <dbReference type="NCBI Taxonomy" id="303"/>
    <lineage>
        <taxon>Bacteria</taxon>
        <taxon>Pseudomonadati</taxon>
        <taxon>Pseudomonadota</taxon>
        <taxon>Gammaproteobacteria</taxon>
        <taxon>Pseudomonadales</taxon>
        <taxon>Pseudomonadaceae</taxon>
        <taxon>Pseudomonas</taxon>
    </lineage>
</organism>
<keyword evidence="2" id="KW-0805">Transcription regulation</keyword>
<reference evidence="6 7" key="1">
    <citation type="journal article" date="2009" name="Mikrobiologiia">
        <title>[Phenanthren biodegradation and interaction of Pseudomonas putida BS3701 and Burkholderia sp.BS3702 in plant rhizosphere].</title>
        <authorList>
            <person name="Ovchinnikova A.A."/>
            <person name="Vetrova A.A."/>
            <person name="Filonov A.E."/>
            <person name="Boronin A.M."/>
        </authorList>
    </citation>
    <scope>NUCLEOTIDE SEQUENCE [LARGE SCALE GENOMIC DNA]</scope>
    <source>
        <strain evidence="6 7">BS3701</strain>
    </source>
</reference>
<dbReference type="Proteomes" id="UP000510934">
    <property type="component" value="Chromosome"/>
</dbReference>
<evidence type="ECO:0000259" key="5">
    <source>
        <dbReference type="PROSITE" id="PS50931"/>
    </source>
</evidence>
<dbReference type="InterPro" id="IPR058163">
    <property type="entry name" value="LysR-type_TF_proteobact-type"/>
</dbReference>
<dbReference type="InterPro" id="IPR005119">
    <property type="entry name" value="LysR_subst-bd"/>
</dbReference>
<dbReference type="InterPro" id="IPR036390">
    <property type="entry name" value="WH_DNA-bd_sf"/>
</dbReference>
<dbReference type="SUPFAM" id="SSF46785">
    <property type="entry name" value="Winged helix' DNA-binding domain"/>
    <property type="match status" value="1"/>
</dbReference>
<keyword evidence="3" id="KW-0238">DNA-binding</keyword>
<evidence type="ECO:0000256" key="3">
    <source>
        <dbReference type="ARBA" id="ARBA00023125"/>
    </source>
</evidence>
<name>A0A7D5VVE5_PSEPU</name>